<dbReference type="InterPro" id="IPR006680">
    <property type="entry name" value="Amidohydro-rel"/>
</dbReference>
<feature type="chain" id="PRO_5040239788" evidence="1">
    <location>
        <begin position="23"/>
        <end position="400"/>
    </location>
</feature>
<dbReference type="InterPro" id="IPR032466">
    <property type="entry name" value="Metal_Hydrolase"/>
</dbReference>
<organism evidence="3 4">
    <name type="scientific">Microdochium trichocladiopsis</name>
    <dbReference type="NCBI Taxonomy" id="1682393"/>
    <lineage>
        <taxon>Eukaryota</taxon>
        <taxon>Fungi</taxon>
        <taxon>Dikarya</taxon>
        <taxon>Ascomycota</taxon>
        <taxon>Pezizomycotina</taxon>
        <taxon>Sordariomycetes</taxon>
        <taxon>Xylariomycetidae</taxon>
        <taxon>Xylariales</taxon>
        <taxon>Microdochiaceae</taxon>
        <taxon>Microdochium</taxon>
    </lineage>
</organism>
<dbReference type="InterPro" id="IPR051781">
    <property type="entry name" value="Metallo-dep_Hydrolase"/>
</dbReference>
<dbReference type="GeneID" id="70190173"/>
<dbReference type="Gene3D" id="1.20.58.520">
    <property type="entry name" value="Amidohydrolase"/>
    <property type="match status" value="1"/>
</dbReference>
<gene>
    <name evidence="3" type="ORF">B0I36DRAFT_378051</name>
</gene>
<dbReference type="PANTHER" id="PTHR43135">
    <property type="entry name" value="ALPHA-D-RIBOSE 1-METHYLPHOSPHONATE 5-TRIPHOSPHATE DIPHOSPHATASE"/>
    <property type="match status" value="1"/>
</dbReference>
<evidence type="ECO:0000256" key="1">
    <source>
        <dbReference type="SAM" id="SignalP"/>
    </source>
</evidence>
<dbReference type="RefSeq" id="XP_046005191.1">
    <property type="nucleotide sequence ID" value="XM_046160627.1"/>
</dbReference>
<dbReference type="Gene3D" id="3.30.110.90">
    <property type="entry name" value="Amidohydrolase"/>
    <property type="match status" value="1"/>
</dbReference>
<keyword evidence="4" id="KW-1185">Reference proteome</keyword>
<proteinExistence type="predicted"/>
<dbReference type="Gene3D" id="2.30.40.10">
    <property type="entry name" value="Urease, subunit C, domain 1"/>
    <property type="match status" value="1"/>
</dbReference>
<comment type="caution">
    <text evidence="3">The sequence shown here is derived from an EMBL/GenBank/DDBJ whole genome shotgun (WGS) entry which is preliminary data.</text>
</comment>
<feature type="signal peptide" evidence="1">
    <location>
        <begin position="1"/>
        <end position="22"/>
    </location>
</feature>
<keyword evidence="3" id="KW-0378">Hydrolase</keyword>
<keyword evidence="1" id="KW-0732">Signal</keyword>
<dbReference type="OrthoDB" id="5595695at2759"/>
<reference evidence="3" key="1">
    <citation type="journal article" date="2021" name="Nat. Commun.">
        <title>Genetic determinants of endophytism in the Arabidopsis root mycobiome.</title>
        <authorList>
            <person name="Mesny F."/>
            <person name="Miyauchi S."/>
            <person name="Thiergart T."/>
            <person name="Pickel B."/>
            <person name="Atanasova L."/>
            <person name="Karlsson M."/>
            <person name="Huettel B."/>
            <person name="Barry K.W."/>
            <person name="Haridas S."/>
            <person name="Chen C."/>
            <person name="Bauer D."/>
            <person name="Andreopoulos W."/>
            <person name="Pangilinan J."/>
            <person name="LaButti K."/>
            <person name="Riley R."/>
            <person name="Lipzen A."/>
            <person name="Clum A."/>
            <person name="Drula E."/>
            <person name="Henrissat B."/>
            <person name="Kohler A."/>
            <person name="Grigoriev I.V."/>
            <person name="Martin F.M."/>
            <person name="Hacquard S."/>
        </authorList>
    </citation>
    <scope>NUCLEOTIDE SEQUENCE</scope>
    <source>
        <strain evidence="3">MPI-CAGE-CH-0230</strain>
    </source>
</reference>
<dbReference type="InterPro" id="IPR011059">
    <property type="entry name" value="Metal-dep_hydrolase_composite"/>
</dbReference>
<dbReference type="SUPFAM" id="SSF51556">
    <property type="entry name" value="Metallo-dependent hydrolases"/>
    <property type="match status" value="1"/>
</dbReference>
<sequence length="400" mass="42247">MIFNIPLALSCLALSIYQTAQACQFHDLEAAASTPRKIAIKNVRVFDGYTLRPSGTVIINGAVIGDEGDECGAEIIDGQNGTLMPGLIDIHAHPANISHLETLSQFGVTTVVVEACFVPAACRSLQNHTGLTDVILGSTPAAAPNSVHGNITAAVLGANTTLLVHNASQAVSWVDEQVAWGPAFIKLIAETPGLDQQTLSALVLAAQAREMRTVCHINAFGAMQQAIAARNEQIHHAPLDKPPTAEMVSQMAIQNQISVPTLTIMKAIASSSGHTITPGTNFSVALETVRRFHEAHIPVLAGSDANQQPGLVAMVPFGSSLHGELQLLVDAGLEPVQALRAATSRAAHYWDLRDRGVIAPGKRADLVLVHGDPTVDISATRNLARVWLGGVEWTQGLGTF</sequence>
<dbReference type="Gene3D" id="3.40.50.10910">
    <property type="entry name" value="Amidohydrolase"/>
    <property type="match status" value="1"/>
</dbReference>
<dbReference type="Proteomes" id="UP000756346">
    <property type="component" value="Unassembled WGS sequence"/>
</dbReference>
<accession>A0A9P8XTT7</accession>
<dbReference type="Pfam" id="PF01979">
    <property type="entry name" value="Amidohydro_1"/>
    <property type="match status" value="1"/>
</dbReference>
<dbReference type="EMBL" id="JAGTJQ010000013">
    <property type="protein sequence ID" value="KAH7014224.1"/>
    <property type="molecule type" value="Genomic_DNA"/>
</dbReference>
<evidence type="ECO:0000259" key="2">
    <source>
        <dbReference type="Pfam" id="PF01979"/>
    </source>
</evidence>
<evidence type="ECO:0000313" key="3">
    <source>
        <dbReference type="EMBL" id="KAH7014224.1"/>
    </source>
</evidence>
<dbReference type="AlphaFoldDB" id="A0A9P8XTT7"/>
<dbReference type="GO" id="GO:0016810">
    <property type="term" value="F:hydrolase activity, acting on carbon-nitrogen (but not peptide) bonds"/>
    <property type="evidence" value="ECO:0007669"/>
    <property type="project" value="InterPro"/>
</dbReference>
<protein>
    <submittedName>
        <fullName evidence="3">Hydrolase</fullName>
    </submittedName>
</protein>
<name>A0A9P8XTT7_9PEZI</name>
<dbReference type="SUPFAM" id="SSF51338">
    <property type="entry name" value="Composite domain of metallo-dependent hydrolases"/>
    <property type="match status" value="1"/>
</dbReference>
<evidence type="ECO:0000313" key="4">
    <source>
        <dbReference type="Proteomes" id="UP000756346"/>
    </source>
</evidence>
<dbReference type="PANTHER" id="PTHR43135:SF3">
    <property type="entry name" value="ALPHA-D-RIBOSE 1-METHYLPHOSPHONATE 5-TRIPHOSPHATE DIPHOSPHATASE"/>
    <property type="match status" value="1"/>
</dbReference>
<feature type="domain" description="Amidohydrolase-related" evidence="2">
    <location>
        <begin position="190"/>
        <end position="390"/>
    </location>
</feature>